<feature type="domain" description="Cytochrome c-552/4" evidence="4">
    <location>
        <begin position="176"/>
        <end position="215"/>
    </location>
</feature>
<dbReference type="Gene3D" id="1.25.40.10">
    <property type="entry name" value="Tetratricopeptide repeat domain"/>
    <property type="match status" value="1"/>
</dbReference>
<feature type="repeat" description="TPR" evidence="2">
    <location>
        <begin position="680"/>
        <end position="713"/>
    </location>
</feature>
<dbReference type="PANTHER" id="PTHR35038:SF8">
    <property type="entry name" value="C-TYPE POLYHEME CYTOCHROME OMCC"/>
    <property type="match status" value="1"/>
</dbReference>
<dbReference type="Proteomes" id="UP000008372">
    <property type="component" value="Unassembled WGS sequence"/>
</dbReference>
<dbReference type="InterPro" id="IPR023155">
    <property type="entry name" value="Cyt_c-552/4"/>
</dbReference>
<dbReference type="Gene3D" id="1.10.1130.10">
    <property type="entry name" value="Flavocytochrome C3, Chain A"/>
    <property type="match status" value="3"/>
</dbReference>
<dbReference type="InterPro" id="IPR051829">
    <property type="entry name" value="Multiheme_Cytochr_ET"/>
</dbReference>
<evidence type="ECO:0000313" key="5">
    <source>
        <dbReference type="EMBL" id="GAC06040.1"/>
    </source>
</evidence>
<reference evidence="5 6" key="1">
    <citation type="journal article" date="2014" name="Environ. Microbiol.">
        <title>Comparative genomics of the marine bacterial genus Glaciecola reveals the high degree of genomic diversity and genomic characteristic for cold adaptation.</title>
        <authorList>
            <person name="Qin Q.L."/>
            <person name="Xie B.B."/>
            <person name="Yu Y."/>
            <person name="Shu Y.L."/>
            <person name="Rong J.C."/>
            <person name="Zhang Y.J."/>
            <person name="Zhao D.L."/>
            <person name="Chen X.L."/>
            <person name="Zhang X.Y."/>
            <person name="Chen B."/>
            <person name="Zhou B.C."/>
            <person name="Zhang Y.Z."/>
        </authorList>
    </citation>
    <scope>NUCLEOTIDE SEQUENCE [LARGE SCALE GENOMIC DNA]</scope>
    <source>
        <strain evidence="5 6">NO2</strain>
    </source>
</reference>
<proteinExistence type="predicted"/>
<gene>
    <name evidence="5" type="ORF">GAGA_3206</name>
</gene>
<feature type="region of interest" description="Disordered" evidence="3">
    <location>
        <begin position="300"/>
        <end position="358"/>
    </location>
</feature>
<dbReference type="InterPro" id="IPR011989">
    <property type="entry name" value="ARM-like"/>
</dbReference>
<dbReference type="Pfam" id="PF13435">
    <property type="entry name" value="Cytochrome_C554"/>
    <property type="match status" value="2"/>
</dbReference>
<protein>
    <submittedName>
        <fullName evidence="5">Tetratricopeptide TPR_2</fullName>
    </submittedName>
</protein>
<dbReference type="SUPFAM" id="SSF48452">
    <property type="entry name" value="TPR-like"/>
    <property type="match status" value="1"/>
</dbReference>
<name>A0ABQ0I9S5_9ALTE</name>
<dbReference type="PROSITE" id="PS50005">
    <property type="entry name" value="TPR"/>
    <property type="match status" value="1"/>
</dbReference>
<dbReference type="InterPro" id="IPR019734">
    <property type="entry name" value="TPR_rpt"/>
</dbReference>
<dbReference type="EMBL" id="BAEK01000051">
    <property type="protein sequence ID" value="GAC06040.1"/>
    <property type="molecule type" value="Genomic_DNA"/>
</dbReference>
<dbReference type="InterPro" id="IPR011990">
    <property type="entry name" value="TPR-like_helical_dom_sf"/>
</dbReference>
<comment type="caution">
    <text evidence="5">The sequence shown here is derived from an EMBL/GenBank/DDBJ whole genome shotgun (WGS) entry which is preliminary data.</text>
</comment>
<evidence type="ECO:0000313" key="6">
    <source>
        <dbReference type="Proteomes" id="UP000008372"/>
    </source>
</evidence>
<keyword evidence="1" id="KW-0732">Signal</keyword>
<keyword evidence="6" id="KW-1185">Reference proteome</keyword>
<dbReference type="SMART" id="SM00028">
    <property type="entry name" value="TPR"/>
    <property type="match status" value="3"/>
</dbReference>
<keyword evidence="2" id="KW-0802">TPR repeat</keyword>
<dbReference type="PANTHER" id="PTHR35038">
    <property type="entry name" value="DISSIMILATORY SULFITE REDUCTASE SIRA"/>
    <property type="match status" value="1"/>
</dbReference>
<evidence type="ECO:0000256" key="2">
    <source>
        <dbReference type="PROSITE-ProRule" id="PRU00339"/>
    </source>
</evidence>
<accession>A0ABQ0I9S5</accession>
<dbReference type="Gene3D" id="1.25.10.10">
    <property type="entry name" value="Leucine-rich Repeat Variant"/>
    <property type="match status" value="1"/>
</dbReference>
<evidence type="ECO:0000256" key="3">
    <source>
        <dbReference type="SAM" id="MobiDB-lite"/>
    </source>
</evidence>
<feature type="domain" description="Cytochrome c-552/4" evidence="4">
    <location>
        <begin position="42"/>
        <end position="69"/>
    </location>
</feature>
<dbReference type="Pfam" id="PF13181">
    <property type="entry name" value="TPR_8"/>
    <property type="match status" value="1"/>
</dbReference>
<sequence length="813" mass="91883">MGSEQKVLRGILPFILGLMFLFSHTLLWAQVKGESDYIGAQACQSCHQSEYDQWQQSDHFKAMQTANKESVLGDFSDIEVNFHDIATRFFVEDGQYKLTTTNKQNKVQTFDVPYTFGFYPLQQYLVDVGEGKLQAFNIAWDSRSKEEGGQRWFHLQPIEKITPEHPFFWQRHFQNWNSRCADCHTTDLKRNFEPKSNTFATQFSEVNVACESCHGPAGQHIKLAKKGALSAQDSGFGQTLPALKNFSFSPNNPIAHADGKPNNSEINVCARCHSLRTPLTQPFTNTEQAYQQAYQDTHDKTAANPNKNYQDTHDKTAANSKKNYQDTHDKTAANSKKNYQDTHGKSNHNPHAKQPQQRFVDDNRLEWIRAPFYHANGSINEEVFVAGSFMQSKMQHAGVTCSNCHNAHTGKVKIQGNGLCLQCHQAETFNSPEHHHHTPQTEGAMCVNCHMPEKTYMGVDDRRDHSFLIPDLSFNGDSSEPQACLACHDKEDEHWRQKSQKVWGSNTNSNVWQATRQQVQDGTPEGLEQAIAFIQNPANSRLRQASLLADLSQYRSQQGVDIALENLESDSALLRRAAVESLEILSPQARWQVLSQKLNEPSKSVRFEMARLLTDSLGQLSRSDKAKLLPLLNEYRAMLEINADSPITQLAIGNLNTQLGDLAGAEQAYLTAYKIEPSYIPVLIQISEFYRQQGQDEKGAGYLSKALKVEPNNAQANHALGLFKIRQKQYGQALSNLKIAAHSDEAMPSFAYIYAVALEQQDRIKLAISELEEAHQRWPRDGDVMSALISYLRKTGQNDKAQQYQSKLQTLQR</sequence>
<dbReference type="InterPro" id="IPR036280">
    <property type="entry name" value="Multihaem_cyt_sf"/>
</dbReference>
<dbReference type="SUPFAM" id="SSF48695">
    <property type="entry name" value="Multiheme cytochromes"/>
    <property type="match status" value="1"/>
</dbReference>
<evidence type="ECO:0000259" key="4">
    <source>
        <dbReference type="Pfam" id="PF13435"/>
    </source>
</evidence>
<organism evidence="5 6">
    <name type="scientific">Paraglaciecola agarilytica NO2</name>
    <dbReference type="NCBI Taxonomy" id="1125747"/>
    <lineage>
        <taxon>Bacteria</taxon>
        <taxon>Pseudomonadati</taxon>
        <taxon>Pseudomonadota</taxon>
        <taxon>Gammaproteobacteria</taxon>
        <taxon>Alteromonadales</taxon>
        <taxon>Alteromonadaceae</taxon>
        <taxon>Paraglaciecola</taxon>
    </lineage>
</organism>
<dbReference type="RefSeq" id="WP_008304886.1">
    <property type="nucleotide sequence ID" value="NZ_BAEK01000051.1"/>
</dbReference>
<evidence type="ECO:0000256" key="1">
    <source>
        <dbReference type="ARBA" id="ARBA00022729"/>
    </source>
</evidence>